<dbReference type="PANTHER" id="PTHR42887:SF2">
    <property type="entry name" value="OS12G0638800 PROTEIN"/>
    <property type="match status" value="1"/>
</dbReference>
<dbReference type="Pfam" id="PF22780">
    <property type="entry name" value="HI0933_like_1st"/>
    <property type="match status" value="1"/>
</dbReference>
<evidence type="ECO:0000259" key="5">
    <source>
        <dbReference type="Pfam" id="PF22780"/>
    </source>
</evidence>
<dbReference type="Gene3D" id="1.10.8.260">
    <property type="entry name" value="HI0933 insert domain-like"/>
    <property type="match status" value="1"/>
</dbReference>
<feature type="domain" description="RsdA/BaiN/AoA(So)-like Rossmann fold-like" evidence="4">
    <location>
        <begin position="7"/>
        <end position="413"/>
    </location>
</feature>
<dbReference type="InterPro" id="IPR036188">
    <property type="entry name" value="FAD/NAD-bd_sf"/>
</dbReference>
<dbReference type="RefSeq" id="WP_106632515.1">
    <property type="nucleotide sequence ID" value="NZ_PXXO01000010.1"/>
</dbReference>
<dbReference type="PRINTS" id="PR00411">
    <property type="entry name" value="PNDRDTASEI"/>
</dbReference>
<proteinExistence type="predicted"/>
<gene>
    <name evidence="6" type="ORF">C7K55_09640</name>
</gene>
<dbReference type="InterPro" id="IPR055178">
    <property type="entry name" value="RsdA/BaiN/AoA(So)-like_dom"/>
</dbReference>
<organism evidence="6 7">
    <name type="scientific">Cyanobium usitatum str. Tous</name>
    <dbReference type="NCBI Taxonomy" id="2116684"/>
    <lineage>
        <taxon>Bacteria</taxon>
        <taxon>Bacillati</taxon>
        <taxon>Cyanobacteriota</taxon>
        <taxon>Cyanophyceae</taxon>
        <taxon>Synechococcales</taxon>
        <taxon>Prochlorococcaceae</taxon>
        <taxon>Cyanobium</taxon>
    </lineage>
</organism>
<dbReference type="Gene3D" id="3.50.50.60">
    <property type="entry name" value="FAD/NAD(P)-binding domain"/>
    <property type="match status" value="1"/>
</dbReference>
<accession>A0A2P7MU86</accession>
<keyword evidence="3" id="KW-0274">FAD</keyword>
<feature type="domain" description="RsdA/BaiN/AoA(So)-like insert" evidence="5">
    <location>
        <begin position="188"/>
        <end position="360"/>
    </location>
</feature>
<dbReference type="InterPro" id="IPR004792">
    <property type="entry name" value="BaiN-like"/>
</dbReference>
<dbReference type="Pfam" id="PF03486">
    <property type="entry name" value="HI0933_like"/>
    <property type="match status" value="1"/>
</dbReference>
<dbReference type="SUPFAM" id="SSF51905">
    <property type="entry name" value="FAD/NAD(P)-binding domain"/>
    <property type="match status" value="1"/>
</dbReference>
<evidence type="ECO:0000256" key="3">
    <source>
        <dbReference type="ARBA" id="ARBA00022827"/>
    </source>
</evidence>
<reference evidence="6 7" key="1">
    <citation type="journal article" date="2018" name="Environ. Microbiol.">
        <title>Ecological and genomic features of two widespread freshwater picocyanobacteria.</title>
        <authorList>
            <person name="Cabello-Yeves P.J."/>
            <person name="Picazo A."/>
            <person name="Camacho A."/>
            <person name="Callieri C."/>
            <person name="Rosselli R."/>
            <person name="Roda-Garcia J.J."/>
            <person name="Coutinho F.H."/>
            <person name="Rodriguez-Valera F."/>
        </authorList>
    </citation>
    <scope>NUCLEOTIDE SEQUENCE [LARGE SCALE GENOMIC DNA]</scope>
    <source>
        <strain evidence="6 7">Tous</strain>
    </source>
</reference>
<dbReference type="SUPFAM" id="SSF160996">
    <property type="entry name" value="HI0933 insert domain-like"/>
    <property type="match status" value="1"/>
</dbReference>
<dbReference type="AlphaFoldDB" id="A0A2P7MU86"/>
<evidence type="ECO:0000313" key="7">
    <source>
        <dbReference type="Proteomes" id="UP000243002"/>
    </source>
</evidence>
<dbReference type="Gene3D" id="2.40.30.10">
    <property type="entry name" value="Translation factors"/>
    <property type="match status" value="1"/>
</dbReference>
<sequence>MLPIHAAVVVAGGGAAGFMAAICAAEAGLGDIALLEATNEPLNKVLISGGGRCNVTHACWDPRALVGHYPRGGQALRGPFSRFAPGDAVAWFADHGLELVEEPDGRLFPRSNRAESVAATLRRAALQAGVQLHTGVSLQRAAAAAGGFDLLVRGGGAIRADRLVLATGSHPSGRQLAAALGHGLVAPVPSLFTLALAGDPLLELAGVVMDPVELALHLPQEPQAARAGQPFRQRGPVLITHWGLSGPATLRLTAFAARALKASGYRGELRLDWSGGLSQQDLEGLFAEAKRDQAKRQLANWRPWPALSRRLWLALLQRHGLDPQQRWADLAKRHQQLLVSALRDTRLAITGRGPFGEEFVTAGGIPLGEVNLATMESRQQPGLYLVGELLDVDGVTGGFNFQHCWSSGWLAGQALAESYLI</sequence>
<dbReference type="PRINTS" id="PR00368">
    <property type="entry name" value="FADPNR"/>
</dbReference>
<keyword evidence="7" id="KW-1185">Reference proteome</keyword>
<dbReference type="NCBIfam" id="TIGR00275">
    <property type="entry name" value="aminoacetone oxidase family FAD-binding enzyme"/>
    <property type="match status" value="1"/>
</dbReference>
<comment type="cofactor">
    <cofactor evidence="1">
        <name>FAD</name>
        <dbReference type="ChEBI" id="CHEBI:57692"/>
    </cofactor>
</comment>
<evidence type="ECO:0000259" key="4">
    <source>
        <dbReference type="Pfam" id="PF03486"/>
    </source>
</evidence>
<evidence type="ECO:0000313" key="6">
    <source>
        <dbReference type="EMBL" id="PSJ04705.1"/>
    </source>
</evidence>
<dbReference type="PANTHER" id="PTHR42887">
    <property type="entry name" value="OS12G0638800 PROTEIN"/>
    <property type="match status" value="1"/>
</dbReference>
<dbReference type="OrthoDB" id="9773233at2"/>
<dbReference type="EMBL" id="PXXO01000010">
    <property type="protein sequence ID" value="PSJ04705.1"/>
    <property type="molecule type" value="Genomic_DNA"/>
</dbReference>
<evidence type="ECO:0000256" key="1">
    <source>
        <dbReference type="ARBA" id="ARBA00001974"/>
    </source>
</evidence>
<evidence type="ECO:0000256" key="2">
    <source>
        <dbReference type="ARBA" id="ARBA00022630"/>
    </source>
</evidence>
<comment type="caution">
    <text evidence="6">The sequence shown here is derived from an EMBL/GenBank/DDBJ whole genome shotgun (WGS) entry which is preliminary data.</text>
</comment>
<name>A0A2P7MU86_9CYAN</name>
<keyword evidence="2" id="KW-0285">Flavoprotein</keyword>
<protein>
    <submittedName>
        <fullName evidence="6">Aminoacetone oxidase family FAD-binding enzyme</fullName>
    </submittedName>
</protein>
<dbReference type="InterPro" id="IPR023166">
    <property type="entry name" value="BaiN-like_dom_sf"/>
</dbReference>
<dbReference type="InterPro" id="IPR057661">
    <property type="entry name" value="RsdA/BaiN/AoA(So)_Rossmann"/>
</dbReference>
<dbReference type="Proteomes" id="UP000243002">
    <property type="component" value="Unassembled WGS sequence"/>
</dbReference>